<dbReference type="GO" id="GO:0045165">
    <property type="term" value="P:cell fate commitment"/>
    <property type="evidence" value="ECO:0007669"/>
    <property type="project" value="TreeGrafter"/>
</dbReference>
<keyword evidence="14" id="KW-1185">Reference proteome</keyword>
<evidence type="ECO:0000256" key="8">
    <source>
        <dbReference type="ARBA" id="ARBA00023157"/>
    </source>
</evidence>
<dbReference type="InterPro" id="IPR005817">
    <property type="entry name" value="Wnt"/>
</dbReference>
<dbReference type="CDD" id="cd19343">
    <property type="entry name" value="Wnt_Wnt11"/>
    <property type="match status" value="1"/>
</dbReference>
<evidence type="ECO:0000256" key="12">
    <source>
        <dbReference type="SAM" id="SignalP"/>
    </source>
</evidence>
<dbReference type="GO" id="GO:0005615">
    <property type="term" value="C:extracellular space"/>
    <property type="evidence" value="ECO:0007669"/>
    <property type="project" value="TreeGrafter"/>
</dbReference>
<dbReference type="SMART" id="SM00097">
    <property type="entry name" value="WNT1"/>
    <property type="match status" value="1"/>
</dbReference>
<name>A0AAV9RGS1_9TELE</name>
<dbReference type="EMBL" id="JAHHUM010001845">
    <property type="protein sequence ID" value="KAK5608165.1"/>
    <property type="molecule type" value="Genomic_DNA"/>
</dbReference>
<comment type="similarity">
    <text evidence="2 11">Belongs to the Wnt family.</text>
</comment>
<evidence type="ECO:0000256" key="4">
    <source>
        <dbReference type="ARBA" id="ARBA00022525"/>
    </source>
</evidence>
<evidence type="ECO:0000256" key="6">
    <source>
        <dbReference type="ARBA" id="ARBA00022687"/>
    </source>
</evidence>
<dbReference type="FunFam" id="3.30.2460.20:FF:000001">
    <property type="entry name" value="Wnt homolog"/>
    <property type="match status" value="1"/>
</dbReference>
<comment type="function">
    <text evidence="11">Ligand for members of the frizzled family of seven transmembrane receptors.</text>
</comment>
<evidence type="ECO:0000256" key="1">
    <source>
        <dbReference type="ARBA" id="ARBA00004498"/>
    </source>
</evidence>
<dbReference type="PROSITE" id="PS00246">
    <property type="entry name" value="WNT1"/>
    <property type="match status" value="1"/>
</dbReference>
<dbReference type="InterPro" id="IPR018161">
    <property type="entry name" value="Wnt_CS"/>
</dbReference>
<keyword evidence="9" id="KW-0325">Glycoprotein</keyword>
<comment type="subcellular location">
    <subcellularLocation>
        <location evidence="1 11">Secreted</location>
        <location evidence="1 11">Extracellular space</location>
        <location evidence="1 11">Extracellular matrix</location>
    </subcellularLocation>
</comment>
<keyword evidence="8" id="KW-1015">Disulfide bond</keyword>
<dbReference type="Proteomes" id="UP001311232">
    <property type="component" value="Unassembled WGS sequence"/>
</dbReference>
<protein>
    <recommendedName>
        <fullName evidence="11">Protein Wnt</fullName>
    </recommendedName>
</protein>
<sequence length="357" mass="39713">MRSSSHIPTLGVLTALLLSQVCSGVKWLVLSHTPATVPFNQTQQCKLLPAMVSSQIQLCRSNIELMPTIVQAAREVKKTCQKTFADMRWNCSSIDIPANATKYRPDLERGTREAAFMYALSAAAISHSIAQACTSGDLRGCSCGPIPAEIPEPGHRWGGCADNLNYGLYVGTKFSDAPMKIKRSGSNANKLMQLHNSEVGRQALKQALVMKCKCHGVSGSCSTRTCWKGLQDLREIAMDLKSKYLSATKVVYRAMGTRKHLVPKDIDIRPLRENEMIYLHSSPDFCTKNEKLGSVGTQDRQCNKTSVGSDSCDLMCCGRGYNPYTEKLVERCHCKYHWCCYVTCKKCERIVERYVCK</sequence>
<dbReference type="PRINTS" id="PR01349">
    <property type="entry name" value="WNTPROTEIN"/>
</dbReference>
<dbReference type="GO" id="GO:0030182">
    <property type="term" value="P:neuron differentiation"/>
    <property type="evidence" value="ECO:0007669"/>
    <property type="project" value="TreeGrafter"/>
</dbReference>
<evidence type="ECO:0000256" key="3">
    <source>
        <dbReference type="ARBA" id="ARBA00022473"/>
    </source>
</evidence>
<proteinExistence type="inferred from homology"/>
<keyword evidence="4" id="KW-0964">Secreted</keyword>
<accession>A0AAV9RGS1</accession>
<dbReference type="InterPro" id="IPR043158">
    <property type="entry name" value="Wnt_C"/>
</dbReference>
<dbReference type="PANTHER" id="PTHR12027">
    <property type="entry name" value="WNT RELATED"/>
    <property type="match status" value="1"/>
</dbReference>
<dbReference type="GO" id="GO:0048513">
    <property type="term" value="P:animal organ development"/>
    <property type="evidence" value="ECO:0007669"/>
    <property type="project" value="UniProtKB-ARBA"/>
</dbReference>
<evidence type="ECO:0000256" key="9">
    <source>
        <dbReference type="ARBA" id="ARBA00023180"/>
    </source>
</evidence>
<dbReference type="GO" id="GO:0005109">
    <property type="term" value="F:frizzled binding"/>
    <property type="evidence" value="ECO:0007669"/>
    <property type="project" value="TreeGrafter"/>
</dbReference>
<dbReference type="PANTHER" id="PTHR12027:SF7">
    <property type="entry name" value="PROTEIN WNT-11"/>
    <property type="match status" value="1"/>
</dbReference>
<evidence type="ECO:0000256" key="10">
    <source>
        <dbReference type="ARBA" id="ARBA00023288"/>
    </source>
</evidence>
<evidence type="ECO:0000313" key="14">
    <source>
        <dbReference type="Proteomes" id="UP001311232"/>
    </source>
</evidence>
<dbReference type="AlphaFoldDB" id="A0AAV9RGS1"/>
<dbReference type="Gene3D" id="3.30.2460.20">
    <property type="match status" value="1"/>
</dbReference>
<evidence type="ECO:0000256" key="2">
    <source>
        <dbReference type="ARBA" id="ARBA00005683"/>
    </source>
</evidence>
<feature type="signal peptide" evidence="12">
    <location>
        <begin position="1"/>
        <end position="24"/>
    </location>
</feature>
<evidence type="ECO:0000256" key="7">
    <source>
        <dbReference type="ARBA" id="ARBA00022729"/>
    </source>
</evidence>
<comment type="caution">
    <text evidence="13">The sequence shown here is derived from an EMBL/GenBank/DDBJ whole genome shotgun (WGS) entry which is preliminary data.</text>
</comment>
<keyword evidence="7 12" id="KW-0732">Signal</keyword>
<evidence type="ECO:0000313" key="13">
    <source>
        <dbReference type="EMBL" id="KAK5608165.1"/>
    </source>
</evidence>
<dbReference type="GO" id="GO:0005125">
    <property type="term" value="F:cytokine activity"/>
    <property type="evidence" value="ECO:0007669"/>
    <property type="project" value="TreeGrafter"/>
</dbReference>
<feature type="chain" id="PRO_5043888935" description="Protein Wnt" evidence="12">
    <location>
        <begin position="25"/>
        <end position="357"/>
    </location>
</feature>
<reference evidence="13 14" key="1">
    <citation type="submission" date="2021-06" db="EMBL/GenBank/DDBJ databases">
        <authorList>
            <person name="Palmer J.M."/>
        </authorList>
    </citation>
    <scope>NUCLEOTIDE SEQUENCE [LARGE SCALE GENOMIC DNA]</scope>
    <source>
        <strain evidence="13 14">MEX-2019</strain>
        <tissue evidence="13">Muscle</tissue>
    </source>
</reference>
<keyword evidence="10" id="KW-0449">Lipoprotein</keyword>
<gene>
    <name evidence="13" type="primary">WNT11</name>
    <name evidence="13" type="ORF">CRENBAI_003308</name>
</gene>
<evidence type="ECO:0000256" key="11">
    <source>
        <dbReference type="RuleBase" id="RU003500"/>
    </source>
</evidence>
<organism evidence="13 14">
    <name type="scientific">Crenichthys baileyi</name>
    <name type="common">White River springfish</name>
    <dbReference type="NCBI Taxonomy" id="28760"/>
    <lineage>
        <taxon>Eukaryota</taxon>
        <taxon>Metazoa</taxon>
        <taxon>Chordata</taxon>
        <taxon>Craniata</taxon>
        <taxon>Vertebrata</taxon>
        <taxon>Euteleostomi</taxon>
        <taxon>Actinopterygii</taxon>
        <taxon>Neopterygii</taxon>
        <taxon>Teleostei</taxon>
        <taxon>Neoteleostei</taxon>
        <taxon>Acanthomorphata</taxon>
        <taxon>Ovalentaria</taxon>
        <taxon>Atherinomorphae</taxon>
        <taxon>Cyprinodontiformes</taxon>
        <taxon>Goodeidae</taxon>
        <taxon>Crenichthys</taxon>
    </lineage>
</organism>
<keyword evidence="5" id="KW-0272">Extracellular matrix</keyword>
<dbReference type="GO" id="GO:0060070">
    <property type="term" value="P:canonical Wnt signaling pathway"/>
    <property type="evidence" value="ECO:0007669"/>
    <property type="project" value="TreeGrafter"/>
</dbReference>
<dbReference type="Pfam" id="PF00110">
    <property type="entry name" value="wnt"/>
    <property type="match status" value="1"/>
</dbReference>
<evidence type="ECO:0000256" key="5">
    <source>
        <dbReference type="ARBA" id="ARBA00022530"/>
    </source>
</evidence>
<keyword evidence="6 11" id="KW-0879">Wnt signaling pathway</keyword>
<keyword evidence="3 11" id="KW-0217">Developmental protein</keyword>